<dbReference type="PROSITE" id="PS50835">
    <property type="entry name" value="IG_LIKE"/>
    <property type="match status" value="1"/>
</dbReference>
<dbReference type="Gene3D" id="2.60.40.10">
    <property type="entry name" value="Immunoglobulins"/>
    <property type="match status" value="1"/>
</dbReference>
<feature type="signal peptide" evidence="9">
    <location>
        <begin position="1"/>
        <end position="31"/>
    </location>
</feature>
<keyword evidence="8" id="KW-0812">Transmembrane</keyword>
<dbReference type="PROSITE" id="PS51257">
    <property type="entry name" value="PROKAR_LIPOPROTEIN"/>
    <property type="match status" value="1"/>
</dbReference>
<dbReference type="InterPro" id="IPR007110">
    <property type="entry name" value="Ig-like_dom"/>
</dbReference>
<dbReference type="PANTHER" id="PTHR14340">
    <property type="entry name" value="MICROFIBRIL-ASSOCIATED GLYCOPROTEIN 3"/>
    <property type="match status" value="1"/>
</dbReference>
<evidence type="ECO:0000313" key="12">
    <source>
        <dbReference type="Proteomes" id="UP000261620"/>
    </source>
</evidence>
<evidence type="ECO:0000256" key="3">
    <source>
        <dbReference type="ARBA" id="ARBA00023136"/>
    </source>
</evidence>
<proteinExistence type="predicted"/>
<comment type="function">
    <text evidence="6">Component of the elastin-associated microfibrils.</text>
</comment>
<dbReference type="InterPro" id="IPR003598">
    <property type="entry name" value="Ig_sub2"/>
</dbReference>
<dbReference type="AlphaFoldDB" id="A0A3Q3X6I4"/>
<evidence type="ECO:0000256" key="7">
    <source>
        <dbReference type="ARBA" id="ARBA00049731"/>
    </source>
</evidence>
<accession>A0A3Q3X6I4</accession>
<dbReference type="InterPro" id="IPR036179">
    <property type="entry name" value="Ig-like_dom_sf"/>
</dbReference>
<keyword evidence="3 8" id="KW-0472">Membrane</keyword>
<keyword evidence="12" id="KW-1185">Reference proteome</keyword>
<name>A0A3Q3X6I4_MOLML</name>
<dbReference type="Ensembl" id="ENSMMOT00000017945.1">
    <property type="protein sequence ID" value="ENSMMOP00000017654.1"/>
    <property type="gene ID" value="ENSMMOG00000013407.1"/>
</dbReference>
<dbReference type="PANTHER" id="PTHR14340:SF4">
    <property type="entry name" value="MICROFIBRIL-ASSOCIATED GLYCOPROTEIN 3"/>
    <property type="match status" value="1"/>
</dbReference>
<evidence type="ECO:0000256" key="1">
    <source>
        <dbReference type="ARBA" id="ARBA00004251"/>
    </source>
</evidence>
<dbReference type="SMART" id="SM00409">
    <property type="entry name" value="IG"/>
    <property type="match status" value="1"/>
</dbReference>
<keyword evidence="8" id="KW-1133">Transmembrane helix</keyword>
<dbReference type="SUPFAM" id="SSF48726">
    <property type="entry name" value="Immunoglobulin"/>
    <property type="match status" value="1"/>
</dbReference>
<dbReference type="InterPro" id="IPR013098">
    <property type="entry name" value="Ig_I-set"/>
</dbReference>
<evidence type="ECO:0000256" key="4">
    <source>
        <dbReference type="ARBA" id="ARBA00023180"/>
    </source>
</evidence>
<feature type="chain" id="PRO_5018717317" description="Microfibril-associated glycoprotein 3" evidence="9">
    <location>
        <begin position="32"/>
        <end position="164"/>
    </location>
</feature>
<keyword evidence="5" id="KW-0393">Immunoglobulin domain</keyword>
<reference evidence="11" key="1">
    <citation type="submission" date="2025-08" db="UniProtKB">
        <authorList>
            <consortium name="Ensembl"/>
        </authorList>
    </citation>
    <scope>IDENTIFICATION</scope>
</reference>
<evidence type="ECO:0000256" key="2">
    <source>
        <dbReference type="ARBA" id="ARBA00022475"/>
    </source>
</evidence>
<sequence>MSSCQNRHTPPPPPLLLLPVLLLGCWTAGAAQDGSEAAAKSPVHITAREGSSMLVACDVSGGHDSIGWFNSKGALLGEDTGLWQIQENGALNITAVSFEDRGRYTCVASNSTGLTQNYTVTLRVAHTDSGLGVYYITICLVAFTVTMILNAARIVPLWSSLQEP</sequence>
<dbReference type="InterPro" id="IPR003599">
    <property type="entry name" value="Ig_sub"/>
</dbReference>
<keyword evidence="9" id="KW-0732">Signal</keyword>
<evidence type="ECO:0000256" key="6">
    <source>
        <dbReference type="ARBA" id="ARBA00049640"/>
    </source>
</evidence>
<dbReference type="Pfam" id="PF07679">
    <property type="entry name" value="I-set"/>
    <property type="match status" value="1"/>
</dbReference>
<dbReference type="GO" id="GO:0005886">
    <property type="term" value="C:plasma membrane"/>
    <property type="evidence" value="ECO:0007669"/>
    <property type="project" value="UniProtKB-SubCell"/>
</dbReference>
<evidence type="ECO:0000256" key="9">
    <source>
        <dbReference type="SAM" id="SignalP"/>
    </source>
</evidence>
<comment type="subcellular location">
    <subcellularLocation>
        <location evidence="1">Cell membrane</location>
        <topology evidence="1">Single-pass type I membrane protein</topology>
    </subcellularLocation>
</comment>
<organism evidence="11 12">
    <name type="scientific">Mola mola</name>
    <name type="common">Ocean sunfish</name>
    <name type="synonym">Tetraodon mola</name>
    <dbReference type="NCBI Taxonomy" id="94237"/>
    <lineage>
        <taxon>Eukaryota</taxon>
        <taxon>Metazoa</taxon>
        <taxon>Chordata</taxon>
        <taxon>Craniata</taxon>
        <taxon>Vertebrata</taxon>
        <taxon>Euteleostomi</taxon>
        <taxon>Actinopterygii</taxon>
        <taxon>Neopterygii</taxon>
        <taxon>Teleostei</taxon>
        <taxon>Neoteleostei</taxon>
        <taxon>Acanthomorphata</taxon>
        <taxon>Eupercaria</taxon>
        <taxon>Tetraodontiformes</taxon>
        <taxon>Molidae</taxon>
        <taxon>Mola</taxon>
    </lineage>
</organism>
<keyword evidence="4" id="KW-0325">Glycoprotein</keyword>
<feature type="domain" description="Ig-like" evidence="10">
    <location>
        <begin position="13"/>
        <end position="121"/>
    </location>
</feature>
<evidence type="ECO:0000256" key="8">
    <source>
        <dbReference type="SAM" id="Phobius"/>
    </source>
</evidence>
<evidence type="ECO:0000259" key="10">
    <source>
        <dbReference type="PROSITE" id="PS50835"/>
    </source>
</evidence>
<evidence type="ECO:0000313" key="11">
    <source>
        <dbReference type="Ensembl" id="ENSMMOP00000017654.1"/>
    </source>
</evidence>
<dbReference type="OMA" id="TECALND"/>
<dbReference type="STRING" id="94237.ENSMMOP00000017654"/>
<protein>
    <recommendedName>
        <fullName evidence="7">Microfibril-associated glycoprotein 3</fullName>
    </recommendedName>
</protein>
<dbReference type="SMART" id="SM00408">
    <property type="entry name" value="IGc2"/>
    <property type="match status" value="1"/>
</dbReference>
<feature type="transmembrane region" description="Helical" evidence="8">
    <location>
        <begin position="132"/>
        <end position="152"/>
    </location>
</feature>
<keyword evidence="2" id="KW-1003">Cell membrane</keyword>
<reference evidence="11" key="2">
    <citation type="submission" date="2025-09" db="UniProtKB">
        <authorList>
            <consortium name="Ensembl"/>
        </authorList>
    </citation>
    <scope>IDENTIFICATION</scope>
</reference>
<dbReference type="InterPro" id="IPR013783">
    <property type="entry name" value="Ig-like_fold"/>
</dbReference>
<dbReference type="Proteomes" id="UP000261620">
    <property type="component" value="Unplaced"/>
</dbReference>
<evidence type="ECO:0000256" key="5">
    <source>
        <dbReference type="ARBA" id="ARBA00023319"/>
    </source>
</evidence>